<dbReference type="Proteomes" id="UP000620124">
    <property type="component" value="Unassembled WGS sequence"/>
</dbReference>
<proteinExistence type="inferred from homology"/>
<dbReference type="AlphaFoldDB" id="A0A8H7CW95"/>
<keyword evidence="2" id="KW-0346">Stress response</keyword>
<dbReference type="OrthoDB" id="543156at2759"/>
<reference evidence="7" key="1">
    <citation type="submission" date="2020-05" db="EMBL/GenBank/DDBJ databases">
        <title>Mycena genomes resolve the evolution of fungal bioluminescence.</title>
        <authorList>
            <person name="Tsai I.J."/>
        </authorList>
    </citation>
    <scope>NUCLEOTIDE SEQUENCE</scope>
    <source>
        <strain evidence="7">CCC161011</strain>
    </source>
</reference>
<dbReference type="EMBL" id="JACAZI010000009">
    <property type="protein sequence ID" value="KAF7352839.1"/>
    <property type="molecule type" value="Genomic_DNA"/>
</dbReference>
<gene>
    <name evidence="7" type="ORF">MVEN_01250900</name>
</gene>
<keyword evidence="8" id="KW-1185">Reference proteome</keyword>
<evidence type="ECO:0000313" key="7">
    <source>
        <dbReference type="EMBL" id="KAF7352839.1"/>
    </source>
</evidence>
<dbReference type="InterPro" id="IPR029062">
    <property type="entry name" value="Class_I_gatase-like"/>
</dbReference>
<organism evidence="7 8">
    <name type="scientific">Mycena venus</name>
    <dbReference type="NCBI Taxonomy" id="2733690"/>
    <lineage>
        <taxon>Eukaryota</taxon>
        <taxon>Fungi</taxon>
        <taxon>Dikarya</taxon>
        <taxon>Basidiomycota</taxon>
        <taxon>Agaricomycotina</taxon>
        <taxon>Agaricomycetes</taxon>
        <taxon>Agaricomycetidae</taxon>
        <taxon>Agaricales</taxon>
        <taxon>Marasmiineae</taxon>
        <taxon>Mycenaceae</taxon>
        <taxon>Mycena</taxon>
    </lineage>
</organism>
<sequence>MPSVLFVLTSASKTLTDAPTVSFFRASCESLSTEIHVSNAFCSLRYLPEAAHPYYVLAPHATIDFASPAGPNPPIDEGSVKMFESDPECTKFLADETVKSKLASAKKLSEVSSKGEHSARMFHSHHANNPGKDYDAIFYVGGHGPVIDLAVDPVNIKLASEFYQAGKITAAVCHGPAGLVGVTDAEGKSIFAGKAATGFSNAEETQVGKVKDVPFLLEDKIVSLGGKYEKAADPWGSHVVVDGNLYTGQNPASAGPIGQAILKALKV</sequence>
<dbReference type="GO" id="GO:0019243">
    <property type="term" value="P:methylglyoxal catabolic process to D-lactate via S-lactoyl-glutathione"/>
    <property type="evidence" value="ECO:0007669"/>
    <property type="project" value="TreeGrafter"/>
</dbReference>
<comment type="caution">
    <text evidence="7">The sequence shown here is derived from an EMBL/GenBank/DDBJ whole genome shotgun (WGS) entry which is preliminary data.</text>
</comment>
<dbReference type="PANTHER" id="PTHR48094:SF11">
    <property type="entry name" value="GLUTATHIONE-INDEPENDENT GLYOXALASE HSP31-RELATED"/>
    <property type="match status" value="1"/>
</dbReference>
<keyword evidence="3" id="KW-0456">Lyase</keyword>
<evidence type="ECO:0000259" key="6">
    <source>
        <dbReference type="Pfam" id="PF01965"/>
    </source>
</evidence>
<evidence type="ECO:0000313" key="8">
    <source>
        <dbReference type="Proteomes" id="UP000620124"/>
    </source>
</evidence>
<evidence type="ECO:0000256" key="2">
    <source>
        <dbReference type="ARBA" id="ARBA00023016"/>
    </source>
</evidence>
<dbReference type="SUPFAM" id="SSF52317">
    <property type="entry name" value="Class I glutamine amidotransferase-like"/>
    <property type="match status" value="1"/>
</dbReference>
<evidence type="ECO:0000256" key="5">
    <source>
        <dbReference type="ARBA" id="ARBA00048082"/>
    </source>
</evidence>
<dbReference type="Gene3D" id="3.40.50.880">
    <property type="match status" value="1"/>
</dbReference>
<name>A0A8H7CW95_9AGAR</name>
<evidence type="ECO:0000256" key="1">
    <source>
        <dbReference type="ARBA" id="ARBA00013134"/>
    </source>
</evidence>
<dbReference type="CDD" id="cd03141">
    <property type="entry name" value="GATase1_Hsp31_like"/>
    <property type="match status" value="1"/>
</dbReference>
<protein>
    <recommendedName>
        <fullName evidence="1">D-lactate dehydratase</fullName>
        <ecNumber evidence="1">4.2.1.130</ecNumber>
    </recommendedName>
</protein>
<dbReference type="InterPro" id="IPR050325">
    <property type="entry name" value="Prot/Nucl_acid_deglycase"/>
</dbReference>
<feature type="domain" description="DJ-1/PfpI" evidence="6">
    <location>
        <begin position="93"/>
        <end position="263"/>
    </location>
</feature>
<dbReference type="InterPro" id="IPR002818">
    <property type="entry name" value="DJ-1/PfpI"/>
</dbReference>
<dbReference type="GO" id="GO:0005737">
    <property type="term" value="C:cytoplasm"/>
    <property type="evidence" value="ECO:0007669"/>
    <property type="project" value="TreeGrafter"/>
</dbReference>
<dbReference type="EC" id="4.2.1.130" evidence="1"/>
<evidence type="ECO:0000256" key="4">
    <source>
        <dbReference type="ARBA" id="ARBA00038493"/>
    </source>
</evidence>
<comment type="catalytic activity">
    <reaction evidence="5">
        <text>methylglyoxal + H2O = (R)-lactate + H(+)</text>
        <dbReference type="Rhea" id="RHEA:27754"/>
        <dbReference type="ChEBI" id="CHEBI:15377"/>
        <dbReference type="ChEBI" id="CHEBI:15378"/>
        <dbReference type="ChEBI" id="CHEBI:16004"/>
        <dbReference type="ChEBI" id="CHEBI:17158"/>
        <dbReference type="EC" id="4.2.1.130"/>
    </reaction>
</comment>
<accession>A0A8H7CW95</accession>
<dbReference type="Pfam" id="PF01965">
    <property type="entry name" value="DJ-1_PfpI"/>
    <property type="match status" value="1"/>
</dbReference>
<dbReference type="PANTHER" id="PTHR48094">
    <property type="entry name" value="PROTEIN/NUCLEIC ACID DEGLYCASE DJ-1-RELATED"/>
    <property type="match status" value="1"/>
</dbReference>
<evidence type="ECO:0000256" key="3">
    <source>
        <dbReference type="ARBA" id="ARBA00023239"/>
    </source>
</evidence>
<dbReference type="GO" id="GO:0019172">
    <property type="term" value="F:glyoxalase III activity"/>
    <property type="evidence" value="ECO:0007669"/>
    <property type="project" value="UniProtKB-EC"/>
</dbReference>
<comment type="similarity">
    <text evidence="4">Belongs to the peptidase C56 family. HSP31-like subfamily.</text>
</comment>